<keyword evidence="3" id="KW-0804">Transcription</keyword>
<dbReference type="EMBL" id="FOZV01000009">
    <property type="protein sequence ID" value="SFS86865.1"/>
    <property type="molecule type" value="Genomic_DNA"/>
</dbReference>
<dbReference type="STRING" id="871741.SAMN05192570_3122"/>
<keyword evidence="2 5" id="KW-0238">DNA-binding</keyword>
<dbReference type="NCBIfam" id="NF033789">
    <property type="entry name" value="repress_SdpR"/>
    <property type="match status" value="1"/>
</dbReference>
<proteinExistence type="predicted"/>
<name>A0A1I6TCG2_9CAUL</name>
<evidence type="ECO:0000256" key="3">
    <source>
        <dbReference type="ARBA" id="ARBA00023163"/>
    </source>
</evidence>
<sequence>MSSVFKALSDPTRRRVLQLLRAGPMSAGEIAARFEVSKPTMSAHFAVLREADLVHAEKAGKSVIYHLKLSVLEEALLGFVHSFGAGAEGSRAVPDDIPDKEPAT</sequence>
<dbReference type="Gene3D" id="1.10.10.10">
    <property type="entry name" value="Winged helix-like DNA-binding domain superfamily/Winged helix DNA-binding domain"/>
    <property type="match status" value="1"/>
</dbReference>
<dbReference type="NCBIfam" id="NF033788">
    <property type="entry name" value="HTH_metalloreg"/>
    <property type="match status" value="1"/>
</dbReference>
<dbReference type="CDD" id="cd00090">
    <property type="entry name" value="HTH_ARSR"/>
    <property type="match status" value="1"/>
</dbReference>
<keyword evidence="6" id="KW-1185">Reference proteome</keyword>
<accession>A0A1I6TCG2</accession>
<dbReference type="InterPro" id="IPR001845">
    <property type="entry name" value="HTH_ArsR_DNA-bd_dom"/>
</dbReference>
<dbReference type="InterPro" id="IPR051081">
    <property type="entry name" value="HTH_MetalResp_TranReg"/>
</dbReference>
<evidence type="ECO:0000259" key="4">
    <source>
        <dbReference type="PROSITE" id="PS50987"/>
    </source>
</evidence>
<reference evidence="6" key="1">
    <citation type="submission" date="2016-10" db="EMBL/GenBank/DDBJ databases">
        <authorList>
            <person name="Varghese N."/>
            <person name="Submissions S."/>
        </authorList>
    </citation>
    <scope>NUCLEOTIDE SEQUENCE [LARGE SCALE GENOMIC DNA]</scope>
    <source>
        <strain evidence="6">CGMCC 1.10683</strain>
    </source>
</reference>
<dbReference type="PRINTS" id="PR00778">
    <property type="entry name" value="HTHARSR"/>
</dbReference>
<keyword evidence="1" id="KW-0805">Transcription regulation</keyword>
<feature type="domain" description="HTH arsR-type" evidence="4">
    <location>
        <begin position="1"/>
        <end position="86"/>
    </location>
</feature>
<dbReference type="InterPro" id="IPR036390">
    <property type="entry name" value="WH_DNA-bd_sf"/>
</dbReference>
<evidence type="ECO:0000313" key="6">
    <source>
        <dbReference type="Proteomes" id="UP000198788"/>
    </source>
</evidence>
<evidence type="ECO:0000256" key="2">
    <source>
        <dbReference type="ARBA" id="ARBA00023125"/>
    </source>
</evidence>
<dbReference type="SMART" id="SM00418">
    <property type="entry name" value="HTH_ARSR"/>
    <property type="match status" value="1"/>
</dbReference>
<gene>
    <name evidence="5" type="ORF">SAMN05192570_3122</name>
</gene>
<dbReference type="InterPro" id="IPR011991">
    <property type="entry name" value="ArsR-like_HTH"/>
</dbReference>
<dbReference type="PANTHER" id="PTHR33154:SF33">
    <property type="entry name" value="TRANSCRIPTIONAL REPRESSOR SDPR"/>
    <property type="match status" value="1"/>
</dbReference>
<evidence type="ECO:0000256" key="1">
    <source>
        <dbReference type="ARBA" id="ARBA00023015"/>
    </source>
</evidence>
<dbReference type="InterPro" id="IPR036388">
    <property type="entry name" value="WH-like_DNA-bd_sf"/>
</dbReference>
<dbReference type="Proteomes" id="UP000198788">
    <property type="component" value="Unassembled WGS sequence"/>
</dbReference>
<dbReference type="GO" id="GO:0003677">
    <property type="term" value="F:DNA binding"/>
    <property type="evidence" value="ECO:0007669"/>
    <property type="project" value="UniProtKB-KW"/>
</dbReference>
<dbReference type="Pfam" id="PF12840">
    <property type="entry name" value="HTH_20"/>
    <property type="match status" value="1"/>
</dbReference>
<dbReference type="RefSeq" id="WP_092312997.1">
    <property type="nucleotide sequence ID" value="NZ_FOZV01000009.1"/>
</dbReference>
<evidence type="ECO:0000313" key="5">
    <source>
        <dbReference type="EMBL" id="SFS86865.1"/>
    </source>
</evidence>
<dbReference type="OrthoDB" id="7391478at2"/>
<dbReference type="PANTHER" id="PTHR33154">
    <property type="entry name" value="TRANSCRIPTIONAL REGULATOR, ARSR FAMILY"/>
    <property type="match status" value="1"/>
</dbReference>
<dbReference type="GO" id="GO:0003700">
    <property type="term" value="F:DNA-binding transcription factor activity"/>
    <property type="evidence" value="ECO:0007669"/>
    <property type="project" value="InterPro"/>
</dbReference>
<organism evidence="5 6">
    <name type="scientific">Brevundimonas viscosa</name>
    <dbReference type="NCBI Taxonomy" id="871741"/>
    <lineage>
        <taxon>Bacteria</taxon>
        <taxon>Pseudomonadati</taxon>
        <taxon>Pseudomonadota</taxon>
        <taxon>Alphaproteobacteria</taxon>
        <taxon>Caulobacterales</taxon>
        <taxon>Caulobacteraceae</taxon>
        <taxon>Brevundimonas</taxon>
    </lineage>
</organism>
<dbReference type="InterPro" id="IPR047796">
    <property type="entry name" value="SdpR-like_repress"/>
</dbReference>
<dbReference type="PROSITE" id="PS50987">
    <property type="entry name" value="HTH_ARSR_2"/>
    <property type="match status" value="1"/>
</dbReference>
<dbReference type="SUPFAM" id="SSF46785">
    <property type="entry name" value="Winged helix' DNA-binding domain"/>
    <property type="match status" value="1"/>
</dbReference>
<dbReference type="AlphaFoldDB" id="A0A1I6TCG2"/>
<protein>
    <submittedName>
        <fullName evidence="5">DNA-binding transcriptional regulator, ArsR family</fullName>
    </submittedName>
</protein>